<accession>A0A2X3WMA1</accession>
<gene>
    <name evidence="1" type="primary">ulaG</name>
    <name evidence="1" type="ORF">NCTC12958_00415</name>
</gene>
<proteinExistence type="predicted"/>
<sequence>MFFYVSNGERAPRAVKDVLETLGGLIYHGEDCHFSNCFAKHGKDFDIEVANNNYLGIQEMLVYLSQFISNILNNRIFLVFDCRRLLE</sequence>
<dbReference type="Proteomes" id="UP000249634">
    <property type="component" value="Chromosome 1"/>
</dbReference>
<protein>
    <submittedName>
        <fullName evidence="1">Putative L-ascorbate 6-phosphate lactonase</fullName>
        <ecNumber evidence="1">3.1.1.-</ecNumber>
    </submittedName>
</protein>
<organism evidence="1 2">
    <name type="scientific">Streptococcus thermophilus</name>
    <dbReference type="NCBI Taxonomy" id="1308"/>
    <lineage>
        <taxon>Bacteria</taxon>
        <taxon>Bacillati</taxon>
        <taxon>Bacillota</taxon>
        <taxon>Bacilli</taxon>
        <taxon>Lactobacillales</taxon>
        <taxon>Streptococcaceae</taxon>
        <taxon>Streptococcus</taxon>
    </lineage>
</organism>
<dbReference type="EMBL" id="LS483339">
    <property type="protein sequence ID" value="SQF24242.1"/>
    <property type="molecule type" value="Genomic_DNA"/>
</dbReference>
<keyword evidence="1" id="KW-0378">Hydrolase</keyword>
<name>A0A2X3WMA1_STRTR</name>
<dbReference type="EC" id="3.1.1.-" evidence="1"/>
<evidence type="ECO:0000313" key="1">
    <source>
        <dbReference type="EMBL" id="SQF24242.1"/>
    </source>
</evidence>
<evidence type="ECO:0000313" key="2">
    <source>
        <dbReference type="Proteomes" id="UP000249634"/>
    </source>
</evidence>
<reference evidence="1 2" key="1">
    <citation type="submission" date="2018-06" db="EMBL/GenBank/DDBJ databases">
        <authorList>
            <consortium name="Pathogen Informatics"/>
            <person name="Doyle S."/>
        </authorList>
    </citation>
    <scope>NUCLEOTIDE SEQUENCE [LARGE SCALE GENOMIC DNA]</scope>
    <source>
        <strain evidence="1 2">NCTC12958</strain>
    </source>
</reference>
<dbReference type="GO" id="GO:0016787">
    <property type="term" value="F:hydrolase activity"/>
    <property type="evidence" value="ECO:0007669"/>
    <property type="project" value="UniProtKB-KW"/>
</dbReference>
<dbReference type="AlphaFoldDB" id="A0A2X3WMA1"/>